<gene>
    <name evidence="2" type="ORF">D0861_01253</name>
</gene>
<evidence type="ECO:0000313" key="3">
    <source>
        <dbReference type="Proteomes" id="UP000268823"/>
    </source>
</evidence>
<dbReference type="AlphaFoldDB" id="A0A3M7G195"/>
<accession>A0A3M7G195</accession>
<dbReference type="EMBL" id="QWIR01000012">
    <property type="protein sequence ID" value="RMY94556.1"/>
    <property type="molecule type" value="Genomic_DNA"/>
</dbReference>
<feature type="compositionally biased region" description="Basic and acidic residues" evidence="1">
    <location>
        <begin position="18"/>
        <end position="27"/>
    </location>
</feature>
<feature type="compositionally biased region" description="Low complexity" evidence="1">
    <location>
        <begin position="37"/>
        <end position="48"/>
    </location>
</feature>
<protein>
    <submittedName>
        <fullName evidence="2">Uncharacterized protein</fullName>
    </submittedName>
</protein>
<sequence>MIPAPGPKAGKAQGSPNPREKLNELKKTTSGPLTAISSPPLSLSSPLPIHQPSVQ</sequence>
<evidence type="ECO:0000256" key="1">
    <source>
        <dbReference type="SAM" id="MobiDB-lite"/>
    </source>
</evidence>
<evidence type="ECO:0000313" key="2">
    <source>
        <dbReference type="EMBL" id="RMY94556.1"/>
    </source>
</evidence>
<proteinExistence type="predicted"/>
<dbReference type="Proteomes" id="UP000268823">
    <property type="component" value="Unassembled WGS sequence"/>
</dbReference>
<feature type="region of interest" description="Disordered" evidence="1">
    <location>
        <begin position="1"/>
        <end position="55"/>
    </location>
</feature>
<comment type="caution">
    <text evidence="2">The sequence shown here is derived from an EMBL/GenBank/DDBJ whole genome shotgun (WGS) entry which is preliminary data.</text>
</comment>
<organism evidence="2 3">
    <name type="scientific">Hortaea werneckii</name>
    <name type="common">Black yeast</name>
    <name type="synonym">Cladosporium werneckii</name>
    <dbReference type="NCBI Taxonomy" id="91943"/>
    <lineage>
        <taxon>Eukaryota</taxon>
        <taxon>Fungi</taxon>
        <taxon>Dikarya</taxon>
        <taxon>Ascomycota</taxon>
        <taxon>Pezizomycotina</taxon>
        <taxon>Dothideomycetes</taxon>
        <taxon>Dothideomycetidae</taxon>
        <taxon>Mycosphaerellales</taxon>
        <taxon>Teratosphaeriaceae</taxon>
        <taxon>Hortaea</taxon>
    </lineage>
</organism>
<reference evidence="2 3" key="1">
    <citation type="journal article" date="2018" name="BMC Genomics">
        <title>Genomic evidence for intraspecific hybridization in a clonal and extremely halotolerant yeast.</title>
        <authorList>
            <person name="Gostincar C."/>
            <person name="Stajich J.E."/>
            <person name="Zupancic J."/>
            <person name="Zalar P."/>
            <person name="Gunde-Cimerman N."/>
        </authorList>
    </citation>
    <scope>NUCLEOTIDE SEQUENCE [LARGE SCALE GENOMIC DNA]</scope>
    <source>
        <strain evidence="2 3">EXF-2788</strain>
    </source>
</reference>
<name>A0A3M7G195_HORWE</name>